<evidence type="ECO:0000313" key="10">
    <source>
        <dbReference type="EMBL" id="AFZ70864.1"/>
    </source>
</evidence>
<dbReference type="InterPro" id="IPR036915">
    <property type="entry name" value="Cyclin-like_sf"/>
</dbReference>
<dbReference type="SUPFAM" id="SSF57783">
    <property type="entry name" value="Zinc beta-ribbon"/>
    <property type="match status" value="1"/>
</dbReference>
<dbReference type="InterPro" id="IPR013763">
    <property type="entry name" value="Cyclin-like_dom"/>
</dbReference>
<feature type="domain" description="Cyclin-like" evidence="9">
    <location>
        <begin position="229"/>
        <end position="310"/>
    </location>
</feature>
<name>L0ABR0_CALLD</name>
<dbReference type="Gene3D" id="1.10.472.10">
    <property type="entry name" value="Cyclin-like"/>
    <property type="match status" value="1"/>
</dbReference>
<comment type="similarity">
    <text evidence="1 7">Belongs to the TFIIB family.</text>
</comment>
<gene>
    <name evidence="7" type="primary">tfb</name>
    <name evidence="10" type="ordered locus">Calag_1142</name>
</gene>
<evidence type="ECO:0000256" key="4">
    <source>
        <dbReference type="ARBA" id="ARBA00023015"/>
    </source>
</evidence>
<dbReference type="PANTHER" id="PTHR11618:SF13">
    <property type="entry name" value="TRANSCRIPTION INITIATION FACTOR IIB"/>
    <property type="match status" value="1"/>
</dbReference>
<dbReference type="SUPFAM" id="SSF47954">
    <property type="entry name" value="Cyclin-like"/>
    <property type="match status" value="2"/>
</dbReference>
<dbReference type="SMART" id="SM00385">
    <property type="entry name" value="CYCLIN"/>
    <property type="match status" value="2"/>
</dbReference>
<comment type="function">
    <text evidence="6 7">Stabilizes TBP binding to an archaeal box-A promoter. Also responsible for recruiting RNA polymerase II to the pre-initiation complex (DNA-TBP-TFIIB).</text>
</comment>
<keyword evidence="10" id="KW-0396">Initiation factor</keyword>
<evidence type="ECO:0000256" key="3">
    <source>
        <dbReference type="ARBA" id="ARBA00022737"/>
    </source>
</evidence>
<dbReference type="InParanoid" id="L0ABR0"/>
<dbReference type="PRINTS" id="PR00685">
    <property type="entry name" value="TIFACTORIIB"/>
</dbReference>
<reference evidence="11" key="1">
    <citation type="submission" date="2012-03" db="EMBL/GenBank/DDBJ databases">
        <title>Complete genome of Caldisphaera lagunensis DSM 15908.</title>
        <authorList>
            <person name="Lucas S."/>
            <person name="Copeland A."/>
            <person name="Lapidus A."/>
            <person name="Glavina del Rio T."/>
            <person name="Dalin E."/>
            <person name="Tice H."/>
            <person name="Bruce D."/>
            <person name="Goodwin L."/>
            <person name="Pitluck S."/>
            <person name="Peters L."/>
            <person name="Mikhailova N."/>
            <person name="Teshima H."/>
            <person name="Kyrpides N."/>
            <person name="Mavromatis K."/>
            <person name="Ivanova N."/>
            <person name="Brettin T."/>
            <person name="Detter J.C."/>
            <person name="Han C."/>
            <person name="Larimer F."/>
            <person name="Land M."/>
            <person name="Hauser L."/>
            <person name="Markowitz V."/>
            <person name="Cheng J.-F."/>
            <person name="Hugenholtz P."/>
            <person name="Woyke T."/>
            <person name="Wu D."/>
            <person name="Spring S."/>
            <person name="Schroeder M."/>
            <person name="Brambilla E."/>
            <person name="Klenk H.-P."/>
            <person name="Eisen J.A."/>
        </authorList>
    </citation>
    <scope>NUCLEOTIDE SEQUENCE [LARGE SCALE GENOMIC DNA]</scope>
    <source>
        <strain evidence="11">DSM 15908 / JCM 11604 / IC-154</strain>
    </source>
</reference>
<dbReference type="GO" id="GO:0003700">
    <property type="term" value="F:DNA-binding transcription factor activity"/>
    <property type="evidence" value="ECO:0007669"/>
    <property type="project" value="UniProtKB-UniRule"/>
</dbReference>
<keyword evidence="10" id="KW-0648">Protein biosynthesis</keyword>
<dbReference type="KEGG" id="clg:Calag_1142"/>
<dbReference type="FunFam" id="1.10.472.10:FF:000023">
    <property type="entry name" value="Transcription initiation factor IIB"/>
    <property type="match status" value="1"/>
</dbReference>
<dbReference type="InterPro" id="IPR013150">
    <property type="entry name" value="TFIIB_cyclin"/>
</dbReference>
<dbReference type="FunCoup" id="L0ABR0">
    <property type="interactions" value="128"/>
</dbReference>
<dbReference type="PROSITE" id="PS00782">
    <property type="entry name" value="TFIIB"/>
    <property type="match status" value="1"/>
</dbReference>
<dbReference type="STRING" id="1056495.Calag_1142"/>
<organism evidence="10 11">
    <name type="scientific">Caldisphaera lagunensis (strain DSM 15908 / JCM 11604 / ANMR 0165 / IC-154)</name>
    <dbReference type="NCBI Taxonomy" id="1056495"/>
    <lineage>
        <taxon>Archaea</taxon>
        <taxon>Thermoproteota</taxon>
        <taxon>Thermoprotei</taxon>
        <taxon>Acidilobales</taxon>
        <taxon>Caldisphaeraceae</taxon>
        <taxon>Caldisphaera</taxon>
    </lineage>
</organism>
<dbReference type="InterPro" id="IPR023484">
    <property type="entry name" value="TFIIB_arc"/>
</dbReference>
<dbReference type="InterPro" id="IPR000812">
    <property type="entry name" value="TFIIB"/>
</dbReference>
<evidence type="ECO:0000256" key="6">
    <source>
        <dbReference type="ARBA" id="ARBA00053882"/>
    </source>
</evidence>
<dbReference type="InterPro" id="IPR023486">
    <property type="entry name" value="TFIIB_CS"/>
</dbReference>
<dbReference type="GO" id="GO:0003743">
    <property type="term" value="F:translation initiation factor activity"/>
    <property type="evidence" value="ECO:0007669"/>
    <property type="project" value="UniProtKB-KW"/>
</dbReference>
<keyword evidence="5 7" id="KW-0804">Transcription</keyword>
<sequence length="317" mass="35111">MKCMSQSQDSGKDQSKSSVKCPPDKIIYDANMGARICLETGEVIEEQVIGDEAEWRAYTPDEKARRTRVGGPLSLSKPNMGVDVYIGSFHEGSGKKIRGLSRRIDMLRLQRSFRMGRTLSSLEKNINQALKILDELATHMELSNKVREEASKMYRDATQKGLTRGRSIESVVAATLYAACRKLRIPCTIDEIAKHLSIKDNDVKREIARCYRLLVRDLEVDIPVIEPELFVNRIVSALGLPDYVAVEAIKILREARGKGTTAGKDPSGLAAAAVYLAALKHGLRRTQKEVAHVAGVTEVTVRNRYKEIAGEAASKLS</sequence>
<dbReference type="HOGENOM" id="CLU_043736_0_1_2"/>
<keyword evidence="4 7" id="KW-0805">Transcription regulation</keyword>
<keyword evidence="11" id="KW-1185">Reference proteome</keyword>
<evidence type="ECO:0000256" key="8">
    <source>
        <dbReference type="SAM" id="MobiDB-lite"/>
    </source>
</evidence>
<accession>L0ABR0</accession>
<dbReference type="Pfam" id="PF00382">
    <property type="entry name" value="TFIIB"/>
    <property type="match status" value="2"/>
</dbReference>
<keyword evidence="3 7" id="KW-0677">Repeat</keyword>
<dbReference type="GO" id="GO:0070897">
    <property type="term" value="P:transcription preinitiation complex assembly"/>
    <property type="evidence" value="ECO:0007669"/>
    <property type="project" value="InterPro"/>
</dbReference>
<dbReference type="AlphaFoldDB" id="L0ABR0"/>
<dbReference type="Proteomes" id="UP000010469">
    <property type="component" value="Chromosome"/>
</dbReference>
<dbReference type="eggNOG" id="arCOG01981">
    <property type="taxonomic scope" value="Archaea"/>
</dbReference>
<dbReference type="HAMAP" id="MF_00383">
    <property type="entry name" value="TF2B_arch"/>
    <property type="match status" value="1"/>
</dbReference>
<dbReference type="PANTHER" id="PTHR11618">
    <property type="entry name" value="TRANSCRIPTION INITIATION FACTOR IIB-RELATED"/>
    <property type="match status" value="1"/>
</dbReference>
<dbReference type="GO" id="GO:0017025">
    <property type="term" value="F:TBP-class protein binding"/>
    <property type="evidence" value="ECO:0007669"/>
    <property type="project" value="InterPro"/>
</dbReference>
<proteinExistence type="inferred from homology"/>
<feature type="repeat" description="2" evidence="7">
    <location>
        <begin position="229"/>
        <end position="310"/>
    </location>
</feature>
<evidence type="ECO:0000259" key="9">
    <source>
        <dbReference type="SMART" id="SM00385"/>
    </source>
</evidence>
<evidence type="ECO:0000256" key="1">
    <source>
        <dbReference type="ARBA" id="ARBA00010857"/>
    </source>
</evidence>
<feature type="domain" description="Cyclin-like" evidence="9">
    <location>
        <begin position="131"/>
        <end position="216"/>
    </location>
</feature>
<evidence type="ECO:0000256" key="5">
    <source>
        <dbReference type="ARBA" id="ARBA00023163"/>
    </source>
</evidence>
<evidence type="ECO:0000313" key="11">
    <source>
        <dbReference type="Proteomes" id="UP000010469"/>
    </source>
</evidence>
<feature type="region of interest" description="Disordered" evidence="8">
    <location>
        <begin position="1"/>
        <end position="22"/>
    </location>
</feature>
<evidence type="ECO:0000256" key="2">
    <source>
        <dbReference type="ARBA" id="ARBA00013932"/>
    </source>
</evidence>
<evidence type="ECO:0000256" key="7">
    <source>
        <dbReference type="HAMAP-Rule" id="MF_00383"/>
    </source>
</evidence>
<comment type="caution">
    <text evidence="7">Lacks conserved residue(s) required for the propagation of feature annotation.</text>
</comment>
<dbReference type="Gene3D" id="1.10.472.170">
    <property type="match status" value="1"/>
</dbReference>
<dbReference type="EMBL" id="CP003378">
    <property type="protein sequence ID" value="AFZ70864.1"/>
    <property type="molecule type" value="Genomic_DNA"/>
</dbReference>
<dbReference type="GO" id="GO:0097550">
    <property type="term" value="C:transcription preinitiation complex"/>
    <property type="evidence" value="ECO:0007669"/>
    <property type="project" value="TreeGrafter"/>
</dbReference>
<protein>
    <recommendedName>
        <fullName evidence="2 7">Transcription initiation factor IIB</fullName>
        <shortName evidence="7">TFIIB</shortName>
    </recommendedName>
</protein>